<evidence type="ECO:0008006" key="4">
    <source>
        <dbReference type="Google" id="ProtNLM"/>
    </source>
</evidence>
<keyword evidence="1" id="KW-0732">Signal</keyword>
<dbReference type="EMBL" id="SIHJ01000001">
    <property type="protein sequence ID" value="TWT36097.1"/>
    <property type="molecule type" value="Genomic_DNA"/>
</dbReference>
<evidence type="ECO:0000256" key="1">
    <source>
        <dbReference type="SAM" id="SignalP"/>
    </source>
</evidence>
<evidence type="ECO:0000313" key="2">
    <source>
        <dbReference type="EMBL" id="TWT36097.1"/>
    </source>
</evidence>
<reference evidence="2 3" key="1">
    <citation type="submission" date="2019-02" db="EMBL/GenBank/DDBJ databases">
        <title>Deep-cultivation of Planctomycetes and their phenomic and genomic characterization uncovers novel biology.</title>
        <authorList>
            <person name="Wiegand S."/>
            <person name="Jogler M."/>
            <person name="Boedeker C."/>
            <person name="Pinto D."/>
            <person name="Vollmers J."/>
            <person name="Rivas-Marin E."/>
            <person name="Kohn T."/>
            <person name="Peeters S.H."/>
            <person name="Heuer A."/>
            <person name="Rast P."/>
            <person name="Oberbeckmann S."/>
            <person name="Bunk B."/>
            <person name="Jeske O."/>
            <person name="Meyerdierks A."/>
            <person name="Storesund J.E."/>
            <person name="Kallscheuer N."/>
            <person name="Luecker S."/>
            <person name="Lage O.M."/>
            <person name="Pohl T."/>
            <person name="Merkel B.J."/>
            <person name="Hornburger P."/>
            <person name="Mueller R.-W."/>
            <person name="Bruemmer F."/>
            <person name="Labrenz M."/>
            <person name="Spormann A.M."/>
            <person name="Op Den Camp H."/>
            <person name="Overmann J."/>
            <person name="Amann R."/>
            <person name="Jetten M.S.M."/>
            <person name="Mascher T."/>
            <person name="Medema M.H."/>
            <person name="Devos D.P."/>
            <person name="Kaster A.-K."/>
            <person name="Ovreas L."/>
            <person name="Rohde M."/>
            <person name="Galperin M.Y."/>
            <person name="Jogler C."/>
        </authorList>
    </citation>
    <scope>NUCLEOTIDE SEQUENCE [LARGE SCALE GENOMIC DNA]</scope>
    <source>
        <strain evidence="2 3">KOR34</strain>
    </source>
</reference>
<sequence length="297" mass="32682" precursor="true">MSLSGPAARFAFSTTLALLAALPCPAADSDAQKHTLHYKFEIGDVLRYDIEHDALIRSTMEGSTQKAQTRSQSVKAWKVIDVLPNGEIELQHVVEELQMTNRLPERAEVSYDSTKDKAPPAGFEDAAKAVGVPLSHIRLTPWGKVVNHEVKHHQPAADPYAPLAVLLPEKPVAVGDSWDEPVEIKVNLSEGGTKAVTTRRHFRLASVKNGVAVIESAFQTLSPVTPEMEGQLAQRYIEGTVRFDIKRGRVLSQEYDVDKRVLGFAGPASSMHYRMHMTERLQDGAAVASRPSKTDEK</sequence>
<dbReference type="AlphaFoldDB" id="A0A5C5VDS8"/>
<proteinExistence type="predicted"/>
<comment type="caution">
    <text evidence="2">The sequence shown here is derived from an EMBL/GenBank/DDBJ whole genome shotgun (WGS) entry which is preliminary data.</text>
</comment>
<dbReference type="Proteomes" id="UP000316714">
    <property type="component" value="Unassembled WGS sequence"/>
</dbReference>
<gene>
    <name evidence="2" type="ORF">KOR34_09960</name>
</gene>
<feature type="signal peptide" evidence="1">
    <location>
        <begin position="1"/>
        <end position="26"/>
    </location>
</feature>
<accession>A0A5C5VDS8</accession>
<protein>
    <recommendedName>
        <fullName evidence="4">SLA1 homology domain-containing protein</fullName>
    </recommendedName>
</protein>
<evidence type="ECO:0000313" key="3">
    <source>
        <dbReference type="Proteomes" id="UP000316714"/>
    </source>
</evidence>
<dbReference type="OrthoDB" id="250033at2"/>
<keyword evidence="3" id="KW-1185">Reference proteome</keyword>
<dbReference type="RefSeq" id="WP_146562736.1">
    <property type="nucleotide sequence ID" value="NZ_SIHJ01000001.1"/>
</dbReference>
<organism evidence="2 3">
    <name type="scientific">Posidoniimonas corsicana</name>
    <dbReference type="NCBI Taxonomy" id="1938618"/>
    <lineage>
        <taxon>Bacteria</taxon>
        <taxon>Pseudomonadati</taxon>
        <taxon>Planctomycetota</taxon>
        <taxon>Planctomycetia</taxon>
        <taxon>Pirellulales</taxon>
        <taxon>Lacipirellulaceae</taxon>
        <taxon>Posidoniimonas</taxon>
    </lineage>
</organism>
<feature type="chain" id="PRO_5022962201" description="SLA1 homology domain-containing protein" evidence="1">
    <location>
        <begin position="27"/>
        <end position="297"/>
    </location>
</feature>
<name>A0A5C5VDS8_9BACT</name>